<feature type="compositionally biased region" description="Polar residues" evidence="1">
    <location>
        <begin position="361"/>
        <end position="377"/>
    </location>
</feature>
<protein>
    <submittedName>
        <fullName evidence="2">Uncharacterized protein</fullName>
    </submittedName>
</protein>
<dbReference type="InterPro" id="IPR036520">
    <property type="entry name" value="UPF0759_sf"/>
</dbReference>
<feature type="compositionally biased region" description="Basic and acidic residues" evidence="1">
    <location>
        <begin position="334"/>
        <end position="357"/>
    </location>
</feature>
<keyword evidence="3" id="KW-1185">Reference proteome</keyword>
<feature type="region of interest" description="Disordered" evidence="1">
    <location>
        <begin position="496"/>
        <end position="519"/>
    </location>
</feature>
<dbReference type="OrthoDB" id="3801107at2759"/>
<feature type="compositionally biased region" description="Low complexity" evidence="1">
    <location>
        <begin position="578"/>
        <end position="589"/>
    </location>
</feature>
<feature type="region of interest" description="Disordered" evidence="1">
    <location>
        <begin position="326"/>
        <end position="377"/>
    </location>
</feature>
<dbReference type="SUPFAM" id="SSF117396">
    <property type="entry name" value="TM1631-like"/>
    <property type="match status" value="1"/>
</dbReference>
<feature type="compositionally biased region" description="Polar residues" evidence="1">
    <location>
        <begin position="502"/>
        <end position="517"/>
    </location>
</feature>
<dbReference type="EMBL" id="ML991831">
    <property type="protein sequence ID" value="KAF2231116.1"/>
    <property type="molecule type" value="Genomic_DNA"/>
</dbReference>
<dbReference type="AlphaFoldDB" id="A0A6A6GZ66"/>
<dbReference type="Proteomes" id="UP000800092">
    <property type="component" value="Unassembled WGS sequence"/>
</dbReference>
<evidence type="ECO:0000313" key="3">
    <source>
        <dbReference type="Proteomes" id="UP000800092"/>
    </source>
</evidence>
<proteinExistence type="predicted"/>
<gene>
    <name evidence="2" type="ORF">EV356DRAFT_507745</name>
</gene>
<evidence type="ECO:0000313" key="2">
    <source>
        <dbReference type="EMBL" id="KAF2231116.1"/>
    </source>
</evidence>
<feature type="region of interest" description="Disordered" evidence="1">
    <location>
        <begin position="578"/>
        <end position="609"/>
    </location>
</feature>
<name>A0A6A6GZ66_VIRVR</name>
<accession>A0A6A6GZ66</accession>
<reference evidence="2" key="1">
    <citation type="journal article" date="2020" name="Stud. Mycol.">
        <title>101 Dothideomycetes genomes: a test case for predicting lifestyles and emergence of pathogens.</title>
        <authorList>
            <person name="Haridas S."/>
            <person name="Albert R."/>
            <person name="Binder M."/>
            <person name="Bloem J."/>
            <person name="Labutti K."/>
            <person name="Salamov A."/>
            <person name="Andreopoulos B."/>
            <person name="Baker S."/>
            <person name="Barry K."/>
            <person name="Bills G."/>
            <person name="Bluhm B."/>
            <person name="Cannon C."/>
            <person name="Castanera R."/>
            <person name="Culley D."/>
            <person name="Daum C."/>
            <person name="Ezra D."/>
            <person name="Gonzalez J."/>
            <person name="Henrissat B."/>
            <person name="Kuo A."/>
            <person name="Liang C."/>
            <person name="Lipzen A."/>
            <person name="Lutzoni F."/>
            <person name="Magnuson J."/>
            <person name="Mondo S."/>
            <person name="Nolan M."/>
            <person name="Ohm R."/>
            <person name="Pangilinan J."/>
            <person name="Park H.-J."/>
            <person name="Ramirez L."/>
            <person name="Alfaro M."/>
            <person name="Sun H."/>
            <person name="Tritt A."/>
            <person name="Yoshinaga Y."/>
            <person name="Zwiers L.-H."/>
            <person name="Turgeon B."/>
            <person name="Goodwin S."/>
            <person name="Spatafora J."/>
            <person name="Crous P."/>
            <person name="Grigoriev I."/>
        </authorList>
    </citation>
    <scope>NUCLEOTIDE SEQUENCE</scope>
    <source>
        <strain evidence="2">Tuck. ex Michener</strain>
    </source>
</reference>
<sequence length="703" mass="79671">MADITIEELLLWFPNHVLNWPGLALLVESKGWDQAHVAKFLFNNLVAKMKEEDQFTVKLNTVGSKLSRAIKKLPGYDQYSFTTRANYESLVADSLSMYLLQPPDGWDTDPAELWEFFIPPEQKEIRVPSEVRGRPFSQRLYNAYCDRHGIARPYADVPGPMPLRPGEPHPLLDSPDLDTEYPIGLGIRYVRENAQEWHAGGTNLSLTIDARIPEDYDRRDLVRDFPHLLFGDTFLYVHAELSHRDIVQIWRDENEAYLRHQWRADTDSDLVKKAEAAVRKRKQMAIENFARKEDGIVARKAKANNLTVERVHQAFNRYKGECGHKGREVRRRMSRSELDKIQRDRESRRVQRRRIENISRSPTMSSDSSKTIGRSSNRAARAFSTQKDDLLASDILYSGPPVRNHAPIANMSGPDPYPGINPIHQDYWYPNPEFLSNDPSALPLNGYEGTVAASATDGVEPWNAPMGFDFNSDFDMNKLFNNPSFASFSRNFRDSNPELTAIPNTSSAPNPKQTAQTAGPIDPLLLDSAQYERAPLETRAANSQSKFISHVLLSADTDMSPFPFPGELPKYYYNPQQLSQHQAQKSQQAFDRRTSSIPHQDQRRSTGHSSGFERFVAEITANHTSGGSFQAGLGEGFTEQEAFDAFTTVNGTIPDTEERWLQKRKSSERSQLFEGAWNAFVAMPSAAPLNMDGELDEELGEIE</sequence>
<organism evidence="2 3">
    <name type="scientific">Viridothelium virens</name>
    <name type="common">Speckled blister lichen</name>
    <name type="synonym">Trypethelium virens</name>
    <dbReference type="NCBI Taxonomy" id="1048519"/>
    <lineage>
        <taxon>Eukaryota</taxon>
        <taxon>Fungi</taxon>
        <taxon>Dikarya</taxon>
        <taxon>Ascomycota</taxon>
        <taxon>Pezizomycotina</taxon>
        <taxon>Dothideomycetes</taxon>
        <taxon>Dothideomycetes incertae sedis</taxon>
        <taxon>Trypetheliales</taxon>
        <taxon>Trypetheliaceae</taxon>
        <taxon>Viridothelium</taxon>
    </lineage>
</organism>
<evidence type="ECO:0000256" key="1">
    <source>
        <dbReference type="SAM" id="MobiDB-lite"/>
    </source>
</evidence>
<feature type="compositionally biased region" description="Basic and acidic residues" evidence="1">
    <location>
        <begin position="590"/>
        <end position="604"/>
    </location>
</feature>